<proteinExistence type="predicted"/>
<sequence length="179" mass="18750">MPRSIVIALLLLASACSRGGGEGRHASASSGDTLPGRPPALPPAAADSGAGPVRQVVYVPAYSHVYSRDYGRTFDLAVILSIRNTDPERSLTIAGVQYYGTDGRLVRTYQRTPRTLAPLAAAEYVVEAVDTEGGSGASFLVEWSAPARVTDPVIQAVNIGTEAGQGISFVSEGRALVRH</sequence>
<reference evidence="2 3" key="1">
    <citation type="submission" date="2020-08" db="EMBL/GenBank/DDBJ databases">
        <title>Genomic Encyclopedia of Type Strains, Phase IV (KMG-IV): sequencing the most valuable type-strain genomes for metagenomic binning, comparative biology and taxonomic classification.</title>
        <authorList>
            <person name="Goeker M."/>
        </authorList>
    </citation>
    <scope>NUCLEOTIDE SEQUENCE [LARGE SCALE GENOMIC DNA]</scope>
    <source>
        <strain evidence="2 3">DSM 29007</strain>
    </source>
</reference>
<comment type="caution">
    <text evidence="2">The sequence shown here is derived from an EMBL/GenBank/DDBJ whole genome shotgun (WGS) entry which is preliminary data.</text>
</comment>
<dbReference type="PROSITE" id="PS51257">
    <property type="entry name" value="PROKAR_LIPOPROTEIN"/>
    <property type="match status" value="1"/>
</dbReference>
<gene>
    <name evidence="2" type="ORF">HNQ61_005207</name>
</gene>
<dbReference type="EMBL" id="JACHIA010000025">
    <property type="protein sequence ID" value="MBB6073537.1"/>
    <property type="molecule type" value="Genomic_DNA"/>
</dbReference>
<dbReference type="InterPro" id="IPR021471">
    <property type="entry name" value="DUF3124"/>
</dbReference>
<protein>
    <recommendedName>
        <fullName evidence="4">DUF3124 domain-containing protein</fullName>
    </recommendedName>
</protein>
<keyword evidence="3" id="KW-1185">Reference proteome</keyword>
<dbReference type="Proteomes" id="UP000582837">
    <property type="component" value="Unassembled WGS sequence"/>
</dbReference>
<name>A0A841H627_9BACT</name>
<organism evidence="2 3">
    <name type="scientific">Longimicrobium terrae</name>
    <dbReference type="NCBI Taxonomy" id="1639882"/>
    <lineage>
        <taxon>Bacteria</taxon>
        <taxon>Pseudomonadati</taxon>
        <taxon>Gemmatimonadota</taxon>
        <taxon>Longimicrobiia</taxon>
        <taxon>Longimicrobiales</taxon>
        <taxon>Longimicrobiaceae</taxon>
        <taxon>Longimicrobium</taxon>
    </lineage>
</organism>
<evidence type="ECO:0000313" key="3">
    <source>
        <dbReference type="Proteomes" id="UP000582837"/>
    </source>
</evidence>
<accession>A0A841H627</accession>
<evidence type="ECO:0008006" key="4">
    <source>
        <dbReference type="Google" id="ProtNLM"/>
    </source>
</evidence>
<feature type="region of interest" description="Disordered" evidence="1">
    <location>
        <begin position="22"/>
        <end position="49"/>
    </location>
</feature>
<evidence type="ECO:0000313" key="2">
    <source>
        <dbReference type="EMBL" id="MBB6073537.1"/>
    </source>
</evidence>
<dbReference type="AlphaFoldDB" id="A0A841H627"/>
<evidence type="ECO:0000256" key="1">
    <source>
        <dbReference type="SAM" id="MobiDB-lite"/>
    </source>
</evidence>
<dbReference type="RefSeq" id="WP_170038434.1">
    <property type="nucleotide sequence ID" value="NZ_JABDTL010000002.1"/>
</dbReference>
<dbReference type="Pfam" id="PF11322">
    <property type="entry name" value="DUF3124"/>
    <property type="match status" value="1"/>
</dbReference>